<protein>
    <recommendedName>
        <fullName evidence="6">Fucosyltransferase</fullName>
        <ecNumber evidence="6">2.4.1.-</ecNumber>
    </recommendedName>
</protein>
<keyword evidence="3 6" id="KW-0808">Transferase</keyword>
<dbReference type="Proteomes" id="UP000007752">
    <property type="component" value="Chromosome 2"/>
</dbReference>
<keyword evidence="6" id="KW-0812">Transmembrane</keyword>
<dbReference type="GO" id="GO:0032580">
    <property type="term" value="C:Golgi cisterna membrane"/>
    <property type="evidence" value="ECO:0007669"/>
    <property type="project" value="UniProtKB-SubCell"/>
</dbReference>
<sequence>MDLKERIRRSPTPPTQGEELLAASPAGPRGGRKGRAVVLPLSAAALVACAVVLLLLAGGSAARRGQFVGADPTVLPSRGGGVGDLHLSQSKSNDGENVTIASSEVVNDKLLGVWSHTESYKKAIEQLKAGQGAKVMECNYLVWVAYSGLGNRILTMASAFLYAILTRRVLLVDSDKGTADLFCEPFPETSWLLPPKFPIKQFKNFSNGSPESYGNMLKNKAIRSNPAFLYLHMAHDYSDYDKLFFCEDNQQYLRNIPWLILKSDNYFVPSLFLIPAYQEELTRLFPQRDSVFHHLGRYLFHPSNVVWGMVTRYYDSYLARADERLGIQIRVFDPEPGPFQHVLDQVLACTLKENLLPAINSKQPIVSTRHSRLKSVLITSLNSGYYEKIRSMYWEHPTTNGEMISFHQPSHEEHQNSDKKMHNMKAWAEIYLLSLSDVMVTSAWSTFGYVAQGLSGLRPWLLFKPENRIAPDPPCRQVLSMEPCFHAPPFYDCKAKRGADTGKFVPYVTLYLSYRKAIFDMVNTNAVV</sequence>
<comment type="similarity">
    <text evidence="1 6">Belongs to the glycosyltransferase 37 family.</text>
</comment>
<evidence type="ECO:0000256" key="4">
    <source>
        <dbReference type="ARBA" id="ARBA00023180"/>
    </source>
</evidence>
<reference evidence="8" key="1">
    <citation type="journal article" date="2005" name="PLoS Biol.">
        <title>The genomes of Oryza sativa: a history of duplications.</title>
        <authorList>
            <person name="Yu J."/>
            <person name="Wang J."/>
            <person name="Lin W."/>
            <person name="Li S."/>
            <person name="Li H."/>
            <person name="Zhou J."/>
            <person name="Ni P."/>
            <person name="Dong W."/>
            <person name="Hu S."/>
            <person name="Zeng C."/>
            <person name="Zhang J."/>
            <person name="Zhang Y."/>
            <person name="Li R."/>
            <person name="Xu Z."/>
            <person name="Li S."/>
            <person name="Li X."/>
            <person name="Zheng H."/>
            <person name="Cong L."/>
            <person name="Lin L."/>
            <person name="Yin J."/>
            <person name="Geng J."/>
            <person name="Li G."/>
            <person name="Shi J."/>
            <person name="Liu J."/>
            <person name="Lv H."/>
            <person name="Li J."/>
            <person name="Wang J."/>
            <person name="Deng Y."/>
            <person name="Ran L."/>
            <person name="Shi X."/>
            <person name="Wang X."/>
            <person name="Wu Q."/>
            <person name="Li C."/>
            <person name="Ren X."/>
            <person name="Wang J."/>
            <person name="Wang X."/>
            <person name="Li D."/>
            <person name="Liu D."/>
            <person name="Zhang X."/>
            <person name="Ji Z."/>
            <person name="Zhao W."/>
            <person name="Sun Y."/>
            <person name="Zhang Z."/>
            <person name="Bao J."/>
            <person name="Han Y."/>
            <person name="Dong L."/>
            <person name="Ji J."/>
            <person name="Chen P."/>
            <person name="Wu S."/>
            <person name="Liu J."/>
            <person name="Xiao Y."/>
            <person name="Bu D."/>
            <person name="Tan J."/>
            <person name="Yang L."/>
            <person name="Ye C."/>
            <person name="Zhang J."/>
            <person name="Xu J."/>
            <person name="Zhou Y."/>
            <person name="Yu Y."/>
            <person name="Zhang B."/>
            <person name="Zhuang S."/>
            <person name="Wei H."/>
            <person name="Liu B."/>
            <person name="Lei M."/>
            <person name="Yu H."/>
            <person name="Li Y."/>
            <person name="Xu H."/>
            <person name="Wei S."/>
            <person name="He X."/>
            <person name="Fang L."/>
            <person name="Zhang Z."/>
            <person name="Zhang Y."/>
            <person name="Huang X."/>
            <person name="Su Z."/>
            <person name="Tong W."/>
            <person name="Li J."/>
            <person name="Tong Z."/>
            <person name="Li S."/>
            <person name="Ye J."/>
            <person name="Wang L."/>
            <person name="Fang L."/>
            <person name="Lei T."/>
            <person name="Chen C."/>
            <person name="Chen H."/>
            <person name="Xu Z."/>
            <person name="Li H."/>
            <person name="Huang H."/>
            <person name="Zhang F."/>
            <person name="Xu H."/>
            <person name="Li N."/>
            <person name="Zhao C."/>
            <person name="Li S."/>
            <person name="Dong L."/>
            <person name="Huang Y."/>
            <person name="Li L."/>
            <person name="Xi Y."/>
            <person name="Qi Q."/>
            <person name="Li W."/>
            <person name="Zhang B."/>
            <person name="Hu W."/>
            <person name="Zhang Y."/>
            <person name="Tian X."/>
            <person name="Jiao Y."/>
            <person name="Liang X."/>
            <person name="Jin J."/>
            <person name="Gao L."/>
            <person name="Zheng W."/>
            <person name="Hao B."/>
            <person name="Liu S."/>
            <person name="Wang W."/>
            <person name="Yuan L."/>
            <person name="Cao M."/>
            <person name="McDermott J."/>
            <person name="Samudrala R."/>
            <person name="Wang J."/>
            <person name="Wong G.K."/>
            <person name="Yang H."/>
        </authorList>
    </citation>
    <scope>NUCLEOTIDE SEQUENCE [LARGE SCALE GENOMIC DNA]</scope>
</reference>
<evidence type="ECO:0000256" key="6">
    <source>
        <dbReference type="RuleBase" id="RU367004"/>
    </source>
</evidence>
<dbReference type="GO" id="GO:0071555">
    <property type="term" value="P:cell wall organization"/>
    <property type="evidence" value="ECO:0007669"/>
    <property type="project" value="UniProtKB-UniRule"/>
</dbReference>
<dbReference type="GO" id="GO:0042546">
    <property type="term" value="P:cell wall biogenesis"/>
    <property type="evidence" value="ECO:0007669"/>
    <property type="project" value="InterPro"/>
</dbReference>
<keyword evidence="5 6" id="KW-0961">Cell wall biogenesis/degradation</keyword>
<dbReference type="FunFam" id="3.40.50.11340:FF:000006">
    <property type="entry name" value="Galactoside 2-alpha-L-fucosyltransferase-like"/>
    <property type="match status" value="1"/>
</dbReference>
<dbReference type="PANTHER" id="PTHR31889:SF2">
    <property type="entry name" value="FUCOSYLTRANSFERASE 3"/>
    <property type="match status" value="1"/>
</dbReference>
<dbReference type="PANTHER" id="PTHR31889">
    <property type="entry name" value="FUCOSYLTRANSFERASE 2-RELATED"/>
    <property type="match status" value="1"/>
</dbReference>
<evidence type="ECO:0000256" key="5">
    <source>
        <dbReference type="ARBA" id="ARBA00023316"/>
    </source>
</evidence>
<proteinExistence type="inferred from homology"/>
<name>B9F349_ORYSJ</name>
<evidence type="ECO:0000256" key="1">
    <source>
        <dbReference type="ARBA" id="ARBA00010481"/>
    </source>
</evidence>
<comment type="function">
    <text evidence="6">May be involved in cell wall biosynthesis.</text>
</comment>
<gene>
    <name evidence="8" type="ORF">OsJ_08492</name>
</gene>
<keyword evidence="6" id="KW-0333">Golgi apparatus</keyword>
<dbReference type="AlphaFoldDB" id="B9F349"/>
<comment type="subcellular location">
    <subcellularLocation>
        <location evidence="6">Golgi apparatus</location>
        <location evidence="6">Golgi stack membrane</location>
        <topology evidence="6">Single-pass type II membrane protein</topology>
    </subcellularLocation>
</comment>
<dbReference type="Gene3D" id="3.40.50.11340">
    <property type="match status" value="1"/>
</dbReference>
<keyword evidence="2 6" id="KW-0328">Glycosyltransferase</keyword>
<dbReference type="GO" id="GO:0008107">
    <property type="term" value="F:galactoside 2-alpha-L-fucosyltransferase activity"/>
    <property type="evidence" value="ECO:0007669"/>
    <property type="project" value="InterPro"/>
</dbReference>
<dbReference type="InterPro" id="IPR004938">
    <property type="entry name" value="XG_FTase"/>
</dbReference>
<reference evidence="8" key="2">
    <citation type="submission" date="2008-12" db="EMBL/GenBank/DDBJ databases">
        <title>Improved gene annotation of the rice (Oryza sativa) genomes.</title>
        <authorList>
            <person name="Wang J."/>
            <person name="Li R."/>
            <person name="Fan W."/>
            <person name="Huang Q."/>
            <person name="Zhang J."/>
            <person name="Zhou Y."/>
            <person name="Hu Y."/>
            <person name="Zi S."/>
            <person name="Li J."/>
            <person name="Ni P."/>
            <person name="Zheng H."/>
            <person name="Zhang Y."/>
            <person name="Zhao M."/>
            <person name="Hao Q."/>
            <person name="McDermott J."/>
            <person name="Samudrala R."/>
            <person name="Kristiansen K."/>
            <person name="Wong G.K.-S."/>
        </authorList>
    </citation>
    <scope>NUCLEOTIDE SEQUENCE</scope>
</reference>
<evidence type="ECO:0000256" key="3">
    <source>
        <dbReference type="ARBA" id="ARBA00022679"/>
    </source>
</evidence>
<dbReference type="EC" id="2.4.1.-" evidence="6"/>
<feature type="region of interest" description="Disordered" evidence="7">
    <location>
        <begin position="1"/>
        <end position="33"/>
    </location>
</feature>
<feature type="transmembrane region" description="Helical" evidence="6">
    <location>
        <begin position="37"/>
        <end position="57"/>
    </location>
</feature>
<keyword evidence="4" id="KW-0325">Glycoprotein</keyword>
<dbReference type="Pfam" id="PF03254">
    <property type="entry name" value="XG_FTase"/>
    <property type="match status" value="1"/>
</dbReference>
<dbReference type="EMBL" id="CM000139">
    <property type="protein sequence ID" value="EEE57856.1"/>
    <property type="molecule type" value="Genomic_DNA"/>
</dbReference>
<evidence type="ECO:0000256" key="7">
    <source>
        <dbReference type="SAM" id="MobiDB-lite"/>
    </source>
</evidence>
<accession>B9F349</accession>
<evidence type="ECO:0000256" key="2">
    <source>
        <dbReference type="ARBA" id="ARBA00022676"/>
    </source>
</evidence>
<keyword evidence="6" id="KW-1133">Transmembrane helix</keyword>
<evidence type="ECO:0000313" key="8">
    <source>
        <dbReference type="EMBL" id="EEE57856.1"/>
    </source>
</evidence>
<keyword evidence="6" id="KW-0472">Membrane</keyword>
<organism evidence="8">
    <name type="scientific">Oryza sativa subsp. japonica</name>
    <name type="common">Rice</name>
    <dbReference type="NCBI Taxonomy" id="39947"/>
    <lineage>
        <taxon>Eukaryota</taxon>
        <taxon>Viridiplantae</taxon>
        <taxon>Streptophyta</taxon>
        <taxon>Embryophyta</taxon>
        <taxon>Tracheophyta</taxon>
        <taxon>Spermatophyta</taxon>
        <taxon>Magnoliopsida</taxon>
        <taxon>Liliopsida</taxon>
        <taxon>Poales</taxon>
        <taxon>Poaceae</taxon>
        <taxon>BOP clade</taxon>
        <taxon>Oryzoideae</taxon>
        <taxon>Oryzeae</taxon>
        <taxon>Oryzinae</taxon>
        <taxon>Oryza</taxon>
        <taxon>Oryza sativa</taxon>
    </lineage>
</organism>